<organism evidence="3 4">
    <name type="scientific">Campylobacter concisus</name>
    <dbReference type="NCBI Taxonomy" id="199"/>
    <lineage>
        <taxon>Bacteria</taxon>
        <taxon>Pseudomonadati</taxon>
        <taxon>Campylobacterota</taxon>
        <taxon>Epsilonproteobacteria</taxon>
        <taxon>Campylobacterales</taxon>
        <taxon>Campylobacteraceae</taxon>
        <taxon>Campylobacter</taxon>
    </lineage>
</organism>
<dbReference type="GO" id="GO:0000287">
    <property type="term" value="F:magnesium ion binding"/>
    <property type="evidence" value="ECO:0007669"/>
    <property type="project" value="InterPro"/>
</dbReference>
<reference evidence="3 4" key="1">
    <citation type="submission" date="2017-04" db="EMBL/GenBank/DDBJ databases">
        <title>Complete genome of Campylobacter concisus ATCC 33237T and draft genomes for an additional eight well characterized C. concisus strains.</title>
        <authorList>
            <person name="Cornelius A.J."/>
            <person name="Miller W.G."/>
            <person name="Lastovica A.J."/>
            <person name="On S.L."/>
            <person name="French N.P."/>
            <person name="Vandenberg O."/>
            <person name="Biggs P.J."/>
        </authorList>
    </citation>
    <scope>NUCLEOTIDE SEQUENCE [LARGE SCALE GENOMIC DNA]</scope>
    <source>
        <strain evidence="3 4">CCUG 19995</strain>
    </source>
</reference>
<protein>
    <recommendedName>
        <fullName evidence="2">4'-phosphopantetheinyl transferase domain-containing protein</fullName>
    </recommendedName>
</protein>
<dbReference type="GO" id="GO:0008897">
    <property type="term" value="F:holo-[acyl-carrier-protein] synthase activity"/>
    <property type="evidence" value="ECO:0007669"/>
    <property type="project" value="InterPro"/>
</dbReference>
<dbReference type="InterPro" id="IPR037143">
    <property type="entry name" value="4-PPantetheinyl_Trfase_dom_sf"/>
</dbReference>
<dbReference type="SUPFAM" id="SSF56214">
    <property type="entry name" value="4'-phosphopantetheinyl transferase"/>
    <property type="match status" value="1"/>
</dbReference>
<dbReference type="Proteomes" id="UP000196317">
    <property type="component" value="Unassembled WGS sequence"/>
</dbReference>
<dbReference type="RefSeq" id="WP_087582926.1">
    <property type="nucleotide sequence ID" value="NZ_NDYN01000004.1"/>
</dbReference>
<evidence type="ECO:0000259" key="2">
    <source>
        <dbReference type="Pfam" id="PF01648"/>
    </source>
</evidence>
<gene>
    <name evidence="3" type="ORF">B9N65_04170</name>
</gene>
<name>A0A1Y5MQM0_9BACT</name>
<dbReference type="InterPro" id="IPR008278">
    <property type="entry name" value="4-PPantetheinyl_Trfase_dom"/>
</dbReference>
<keyword evidence="1" id="KW-0808">Transferase</keyword>
<evidence type="ECO:0000313" key="4">
    <source>
        <dbReference type="Proteomes" id="UP000196317"/>
    </source>
</evidence>
<dbReference type="EMBL" id="NDYN01000004">
    <property type="protein sequence ID" value="OUT08005.1"/>
    <property type="molecule type" value="Genomic_DNA"/>
</dbReference>
<feature type="domain" description="4'-phosphopantetheinyl transferase" evidence="2">
    <location>
        <begin position="78"/>
        <end position="146"/>
    </location>
</feature>
<evidence type="ECO:0000313" key="3">
    <source>
        <dbReference type="EMBL" id="OUT08005.1"/>
    </source>
</evidence>
<comment type="caution">
    <text evidence="3">The sequence shown here is derived from an EMBL/GenBank/DDBJ whole genome shotgun (WGS) entry which is preliminary data.</text>
</comment>
<proteinExistence type="predicted"/>
<accession>A0A1Y5MQM0</accession>
<sequence length="173" mass="20387">MPIKKSEIYLFIGFETEKFSPKMLDKKERRKLKKYPNLVNSNSFKLSRYLKFKAKKRGKICLSHKENVAVLAISKEKVGVDVEEIKERNFDGVIKFCFSKKESEIYANSKDKMQKFYEIYTAKEAVIKAKNLAFNDLASAKFDEMERRYLIINNLFIICLAFKHCKDIIVKFL</sequence>
<dbReference type="Gene3D" id="3.90.470.20">
    <property type="entry name" value="4'-phosphopantetheinyl transferase domain"/>
    <property type="match status" value="2"/>
</dbReference>
<evidence type="ECO:0000256" key="1">
    <source>
        <dbReference type="ARBA" id="ARBA00022679"/>
    </source>
</evidence>
<dbReference type="AlphaFoldDB" id="A0A1Y5MQM0"/>
<dbReference type="Pfam" id="PF01648">
    <property type="entry name" value="ACPS"/>
    <property type="match status" value="1"/>
</dbReference>